<dbReference type="PANTHER" id="PTHR35461:SF1">
    <property type="entry name" value="LOW PROTEIN: ATP-DEPENDENT RNA HELICASE-LIKE PROTEIN"/>
    <property type="match status" value="1"/>
</dbReference>
<feature type="compositionally biased region" description="Polar residues" evidence="1">
    <location>
        <begin position="200"/>
        <end position="222"/>
    </location>
</feature>
<dbReference type="PANTHER" id="PTHR35461">
    <property type="entry name" value="BNAANNG14610D PROTEIN"/>
    <property type="match status" value="1"/>
</dbReference>
<dbReference type="GO" id="GO:0004386">
    <property type="term" value="F:helicase activity"/>
    <property type="evidence" value="ECO:0007669"/>
    <property type="project" value="UniProtKB-KW"/>
</dbReference>
<sequence length="229" mass="26085">MSSNPITTDVKPQMLIKSTLYKTKKFFNKSFTNLKFFIPSSHEKPPETPIFSSSNVISSKMQELDDFYTSFSEKCGANSVEVVKKKDGNVSSQNVEQTRDEQQCSKSSITNSDCSGLEEIKEVRKPRKCSGRKQEKPSFVAAEVLAQKMKDLEMMDLNDMDHALDVEEVLHYYSRLTCPVYVEIVDKFFMDMYSQFHTPQPSGSLNNSMRRSELTSVHSSMRSLGPLKL</sequence>
<feature type="region of interest" description="Disordered" evidence="1">
    <location>
        <begin position="89"/>
        <end position="110"/>
    </location>
</feature>
<name>A0AAD4ITQ5_PERFH</name>
<feature type="region of interest" description="Disordered" evidence="1">
    <location>
        <begin position="200"/>
        <end position="229"/>
    </location>
</feature>
<reference evidence="2 3" key="1">
    <citation type="journal article" date="2021" name="Nat. Commun.">
        <title>Incipient diploidization of the medicinal plant Perilla within 10,000 years.</title>
        <authorList>
            <person name="Zhang Y."/>
            <person name="Shen Q."/>
            <person name="Leng L."/>
            <person name="Zhang D."/>
            <person name="Chen S."/>
            <person name="Shi Y."/>
            <person name="Ning Z."/>
            <person name="Chen S."/>
        </authorList>
    </citation>
    <scope>NUCLEOTIDE SEQUENCE [LARGE SCALE GENOMIC DNA]</scope>
    <source>
        <strain evidence="3">cv. PC099</strain>
    </source>
</reference>
<dbReference type="Proteomes" id="UP001190926">
    <property type="component" value="Unassembled WGS sequence"/>
</dbReference>
<organism evidence="2 3">
    <name type="scientific">Perilla frutescens var. hirtella</name>
    <name type="common">Perilla citriodora</name>
    <name type="synonym">Perilla setoyensis</name>
    <dbReference type="NCBI Taxonomy" id="608512"/>
    <lineage>
        <taxon>Eukaryota</taxon>
        <taxon>Viridiplantae</taxon>
        <taxon>Streptophyta</taxon>
        <taxon>Embryophyta</taxon>
        <taxon>Tracheophyta</taxon>
        <taxon>Spermatophyta</taxon>
        <taxon>Magnoliopsida</taxon>
        <taxon>eudicotyledons</taxon>
        <taxon>Gunneridae</taxon>
        <taxon>Pentapetalae</taxon>
        <taxon>asterids</taxon>
        <taxon>lamiids</taxon>
        <taxon>Lamiales</taxon>
        <taxon>Lamiaceae</taxon>
        <taxon>Nepetoideae</taxon>
        <taxon>Elsholtzieae</taxon>
        <taxon>Perilla</taxon>
    </lineage>
</organism>
<comment type="caution">
    <text evidence="2">The sequence shown here is derived from an EMBL/GenBank/DDBJ whole genome shotgun (WGS) entry which is preliminary data.</text>
</comment>
<keyword evidence="3" id="KW-1185">Reference proteome</keyword>
<dbReference type="EMBL" id="SDAM02002884">
    <property type="protein sequence ID" value="KAH6820971.1"/>
    <property type="molecule type" value="Genomic_DNA"/>
</dbReference>
<accession>A0AAD4ITQ5</accession>
<gene>
    <name evidence="2" type="ORF">C2S53_018426</name>
</gene>
<dbReference type="AlphaFoldDB" id="A0AAD4ITQ5"/>
<evidence type="ECO:0000313" key="3">
    <source>
        <dbReference type="Proteomes" id="UP001190926"/>
    </source>
</evidence>
<protein>
    <submittedName>
        <fullName evidence="2">LOW protein: ATP-dependent RNA helicase-like protein</fullName>
    </submittedName>
</protein>
<evidence type="ECO:0000313" key="2">
    <source>
        <dbReference type="EMBL" id="KAH6820971.1"/>
    </source>
</evidence>
<proteinExistence type="predicted"/>
<evidence type="ECO:0000256" key="1">
    <source>
        <dbReference type="SAM" id="MobiDB-lite"/>
    </source>
</evidence>